<dbReference type="InterPro" id="IPR036279">
    <property type="entry name" value="5-3_exonuclease_C_sf"/>
</dbReference>
<dbReference type="InterPro" id="IPR002421">
    <property type="entry name" value="5-3_exonuclease"/>
</dbReference>
<proteinExistence type="inferred from homology"/>
<comment type="caution">
    <text evidence="14">The sequence shown here is derived from an EMBL/GenBank/DDBJ whole genome shotgun (WGS) entry which is preliminary data.</text>
</comment>
<dbReference type="NCBIfam" id="NF004397">
    <property type="entry name" value="PRK05755.1"/>
    <property type="match status" value="1"/>
</dbReference>
<dbReference type="SUPFAM" id="SSF56672">
    <property type="entry name" value="DNA/RNA polymerases"/>
    <property type="match status" value="1"/>
</dbReference>
<dbReference type="InterPro" id="IPR002298">
    <property type="entry name" value="DNA_polymerase_A"/>
</dbReference>
<dbReference type="GO" id="GO:0003887">
    <property type="term" value="F:DNA-directed DNA polymerase activity"/>
    <property type="evidence" value="ECO:0007669"/>
    <property type="project" value="UniProtKB-EC"/>
</dbReference>
<dbReference type="InterPro" id="IPR020045">
    <property type="entry name" value="DNA_polI_H3TH"/>
</dbReference>
<dbReference type="InterPro" id="IPR043502">
    <property type="entry name" value="DNA/RNA_pol_sf"/>
</dbReference>
<dbReference type="NCBIfam" id="NF011547">
    <property type="entry name" value="PRK14976.1-4"/>
    <property type="match status" value="1"/>
</dbReference>
<dbReference type="CDD" id="cd08637">
    <property type="entry name" value="DNA_pol_A_pol_I_C"/>
    <property type="match status" value="1"/>
</dbReference>
<dbReference type="InterPro" id="IPR008918">
    <property type="entry name" value="HhH2"/>
</dbReference>
<evidence type="ECO:0000256" key="7">
    <source>
        <dbReference type="ARBA" id="ARBA00023125"/>
    </source>
</evidence>
<organism evidence="14 15">
    <name type="scientific">Breznakia pachnodae</name>
    <dbReference type="NCBI Taxonomy" id="265178"/>
    <lineage>
        <taxon>Bacteria</taxon>
        <taxon>Bacillati</taxon>
        <taxon>Bacillota</taxon>
        <taxon>Erysipelotrichia</taxon>
        <taxon>Erysipelotrichales</taxon>
        <taxon>Erysipelotrichaceae</taxon>
        <taxon>Breznakia</taxon>
    </lineage>
</organism>
<evidence type="ECO:0000256" key="10">
    <source>
        <dbReference type="NCBIfam" id="TIGR00593"/>
    </source>
</evidence>
<evidence type="ECO:0000256" key="6">
    <source>
        <dbReference type="ARBA" id="ARBA00022932"/>
    </source>
</evidence>
<dbReference type="Gene3D" id="1.20.1060.10">
    <property type="entry name" value="Taq DNA Polymerase, Chain T, domain 4"/>
    <property type="match status" value="1"/>
</dbReference>
<dbReference type="CDD" id="cd06140">
    <property type="entry name" value="DNA_polA_I_Bacillus_like_exo"/>
    <property type="match status" value="1"/>
</dbReference>
<sequence>MSCDILLIDGNSMLFRAYYATLYSGARMSTSNGISTNAVYAFVNMINKAIKKINPEYVMVAWDSGKPTFRHEQFKDYKGTRKELDPELKVQFPIVREYLDAYGIYRYEEDGIEADDIIGTLSKKFKDHKVHILSSDNDLLQLIDDTTSVLLMKKGISDMQEMDTATLMEVKEVEPWQIIEMKGLMGDASDNIPGVKGIGEKTALKLLKAYGSVEGVYEHIDELKGKQKEKLEDGKEMAFLSKELATIKTDCDLDVKLEDFEFDENIPELNQFFAKYEMNSMIRSVEAAEDEEEQIERGELEKVDKLPESILDDDVLVVLDYDSGLFFDAELYGIAVKGNDKAYYLDKDAMFIDETLHKLLKNEKQHMGYDVKMMYHLLDRYGFAFDKFKIDLEIAAFLINNNISSYESLLDVYGVPYSMKKDEIYGKSGKPKFADEETRIGYIAHKLFMLENLSVKILDELETKDLHSVFYDIEMPLSYILYEMEKEGVTTSKDVLEEIRLKTLDILKGLEEKIHGLARKEFNVNSPKQLSEVLFDDLGLKSNKKRSTAIDVLEKLKHAHPIIPELIEYRKYQKINSTYAEGLQKHIQEDGKIHTIYHQSLTQTGRLSSSDPNLQNLSVRDEEAREVRKAFVASEGCILYAADYSQIELRVLAHMANEKQMIEAFNSGIDIHTKTAMLIFDVDKEDVTSTMRREAKTVNFGMVYGQTQFGLASELNIDMNSAKDFMDNYFESYPMIKKFMDETISFCKEHGYVTTLFNRRRVINEIHDKNYMIREFGKRAAMNAPIQGTAADLIKMAMIKVVDMMKEHKLKSKLILQIHDELVFDVVLEEKDKMENIVKEAMEHVYKLAVPLAIDGKFADNYYDSK</sequence>
<dbReference type="SMART" id="SM00279">
    <property type="entry name" value="HhH2"/>
    <property type="match status" value="1"/>
</dbReference>
<reference evidence="14 15" key="1">
    <citation type="submission" date="2023-07" db="EMBL/GenBank/DDBJ databases">
        <title>Genomic Encyclopedia of Type Strains, Phase IV (KMG-IV): sequencing the most valuable type-strain genomes for metagenomic binning, comparative biology and taxonomic classification.</title>
        <authorList>
            <person name="Goeker M."/>
        </authorList>
    </citation>
    <scope>NUCLEOTIDE SEQUENCE [LARGE SCALE GENOMIC DNA]</scope>
    <source>
        <strain evidence="14 15">DSM 16784</strain>
    </source>
</reference>
<keyword evidence="4 11" id="KW-0235">DNA replication</keyword>
<feature type="domain" description="DNA-directed DNA polymerase family A palm" evidence="13">
    <location>
        <begin position="624"/>
        <end position="830"/>
    </location>
</feature>
<evidence type="ECO:0000256" key="11">
    <source>
        <dbReference type="RuleBase" id="RU004460"/>
    </source>
</evidence>
<keyword evidence="11" id="KW-0540">Nuclease</keyword>
<evidence type="ECO:0000256" key="1">
    <source>
        <dbReference type="ARBA" id="ARBA00007705"/>
    </source>
</evidence>
<keyword evidence="11" id="KW-0378">Hydrolase</keyword>
<name>A0ABU0E7G2_9FIRM</name>
<dbReference type="SUPFAM" id="SSF47807">
    <property type="entry name" value="5' to 3' exonuclease, C-terminal subdomain"/>
    <property type="match status" value="1"/>
</dbReference>
<dbReference type="InterPro" id="IPR012337">
    <property type="entry name" value="RNaseH-like_sf"/>
</dbReference>
<evidence type="ECO:0000256" key="2">
    <source>
        <dbReference type="ARBA" id="ARBA00022679"/>
    </source>
</evidence>
<keyword evidence="6 11" id="KW-0239">DNA-directed DNA polymerase</keyword>
<evidence type="ECO:0000313" key="14">
    <source>
        <dbReference type="EMBL" id="MDQ0362771.1"/>
    </source>
</evidence>
<gene>
    <name evidence="11" type="primary">polA</name>
    <name evidence="14" type="ORF">J2S15_003532</name>
</gene>
<dbReference type="InterPro" id="IPR020046">
    <property type="entry name" value="5-3_exonucl_a-hlix_arch_N"/>
</dbReference>
<dbReference type="Gene3D" id="3.40.50.1010">
    <property type="entry name" value="5'-nuclease"/>
    <property type="match status" value="1"/>
</dbReference>
<dbReference type="InterPro" id="IPR018320">
    <property type="entry name" value="DNA_polymerase_1"/>
</dbReference>
<comment type="subunit">
    <text evidence="11">Single-chain monomer with multiple functions.</text>
</comment>
<comment type="catalytic activity">
    <reaction evidence="9 11">
        <text>DNA(n) + a 2'-deoxyribonucleoside 5'-triphosphate = DNA(n+1) + diphosphate</text>
        <dbReference type="Rhea" id="RHEA:22508"/>
        <dbReference type="Rhea" id="RHEA-COMP:17339"/>
        <dbReference type="Rhea" id="RHEA-COMP:17340"/>
        <dbReference type="ChEBI" id="CHEBI:33019"/>
        <dbReference type="ChEBI" id="CHEBI:61560"/>
        <dbReference type="ChEBI" id="CHEBI:173112"/>
        <dbReference type="EC" id="2.7.7.7"/>
    </reaction>
</comment>
<dbReference type="Gene3D" id="1.10.150.20">
    <property type="entry name" value="5' to 3' exonuclease, C-terminal subdomain"/>
    <property type="match status" value="2"/>
</dbReference>
<dbReference type="InterPro" id="IPR054690">
    <property type="entry name" value="DNA_polI_exonuclease"/>
</dbReference>
<dbReference type="InterPro" id="IPR036397">
    <property type="entry name" value="RNaseH_sf"/>
</dbReference>
<evidence type="ECO:0000256" key="4">
    <source>
        <dbReference type="ARBA" id="ARBA00022705"/>
    </source>
</evidence>
<keyword evidence="5 11" id="KW-0227">DNA damage</keyword>
<evidence type="ECO:0000259" key="13">
    <source>
        <dbReference type="SMART" id="SM00482"/>
    </source>
</evidence>
<evidence type="ECO:0000313" key="15">
    <source>
        <dbReference type="Proteomes" id="UP001230220"/>
    </source>
</evidence>
<dbReference type="InterPro" id="IPR001098">
    <property type="entry name" value="DNA-dir_DNA_pol_A_palm_dom"/>
</dbReference>
<keyword evidence="2 11" id="KW-0808">Transferase</keyword>
<dbReference type="InterPro" id="IPR029060">
    <property type="entry name" value="PIN-like_dom_sf"/>
</dbReference>
<evidence type="ECO:0000256" key="8">
    <source>
        <dbReference type="ARBA" id="ARBA00023204"/>
    </source>
</evidence>
<dbReference type="Gene3D" id="3.30.70.370">
    <property type="match status" value="1"/>
</dbReference>
<dbReference type="SUPFAM" id="SSF88723">
    <property type="entry name" value="PIN domain-like"/>
    <property type="match status" value="1"/>
</dbReference>
<dbReference type="Pfam" id="PF02739">
    <property type="entry name" value="5_3_exonuc_N"/>
    <property type="match status" value="1"/>
</dbReference>
<keyword evidence="15" id="KW-1185">Reference proteome</keyword>
<dbReference type="PANTHER" id="PTHR10133">
    <property type="entry name" value="DNA POLYMERASE I"/>
    <property type="match status" value="1"/>
</dbReference>
<dbReference type="CDD" id="cd09859">
    <property type="entry name" value="PIN_53EXO"/>
    <property type="match status" value="1"/>
</dbReference>
<dbReference type="NCBIfam" id="TIGR00593">
    <property type="entry name" value="pola"/>
    <property type="match status" value="1"/>
</dbReference>
<dbReference type="PANTHER" id="PTHR10133:SF27">
    <property type="entry name" value="DNA POLYMERASE NU"/>
    <property type="match status" value="1"/>
</dbReference>
<evidence type="ECO:0000259" key="12">
    <source>
        <dbReference type="SMART" id="SM00475"/>
    </source>
</evidence>
<comment type="function">
    <text evidence="11">In addition to polymerase activity, this DNA polymerase exhibits 5'-3' exonuclease activity.</text>
</comment>
<dbReference type="CDD" id="cd09898">
    <property type="entry name" value="H3TH_53EXO"/>
    <property type="match status" value="1"/>
</dbReference>
<dbReference type="EC" id="2.7.7.7" evidence="10 11"/>
<dbReference type="Proteomes" id="UP001230220">
    <property type="component" value="Unassembled WGS sequence"/>
</dbReference>
<comment type="similarity">
    <text evidence="1 11">Belongs to the DNA polymerase type-A family.</text>
</comment>
<keyword evidence="3 11" id="KW-0548">Nucleotidyltransferase</keyword>
<dbReference type="EMBL" id="JAUSUR010000008">
    <property type="protein sequence ID" value="MDQ0362771.1"/>
    <property type="molecule type" value="Genomic_DNA"/>
</dbReference>
<protein>
    <recommendedName>
        <fullName evidence="10 11">DNA polymerase I</fullName>
        <ecNumber evidence="10 11">2.7.7.7</ecNumber>
    </recommendedName>
</protein>
<evidence type="ECO:0000256" key="3">
    <source>
        <dbReference type="ARBA" id="ARBA00022695"/>
    </source>
</evidence>
<keyword evidence="8 11" id="KW-0234">DNA repair</keyword>
<keyword evidence="7 11" id="KW-0238">DNA-binding</keyword>
<dbReference type="SMART" id="SM00482">
    <property type="entry name" value="POLAc"/>
    <property type="match status" value="1"/>
</dbReference>
<evidence type="ECO:0000256" key="9">
    <source>
        <dbReference type="ARBA" id="ARBA00049244"/>
    </source>
</evidence>
<accession>A0ABU0E7G2</accession>
<dbReference type="PRINTS" id="PR00868">
    <property type="entry name" value="DNAPOLI"/>
</dbReference>
<feature type="domain" description="5'-3' exonuclease" evidence="12">
    <location>
        <begin position="4"/>
        <end position="263"/>
    </location>
</feature>
<dbReference type="Pfam" id="PF00476">
    <property type="entry name" value="DNA_pol_A"/>
    <property type="match status" value="1"/>
</dbReference>
<dbReference type="Pfam" id="PF01367">
    <property type="entry name" value="5_3_exonuc"/>
    <property type="match status" value="1"/>
</dbReference>
<dbReference type="SMART" id="SM00475">
    <property type="entry name" value="53EXOc"/>
    <property type="match status" value="1"/>
</dbReference>
<dbReference type="Pfam" id="PF22619">
    <property type="entry name" value="DNA_polI_exo1"/>
    <property type="match status" value="1"/>
</dbReference>
<dbReference type="SUPFAM" id="SSF53098">
    <property type="entry name" value="Ribonuclease H-like"/>
    <property type="match status" value="1"/>
</dbReference>
<evidence type="ECO:0000256" key="5">
    <source>
        <dbReference type="ARBA" id="ARBA00022763"/>
    </source>
</evidence>
<keyword evidence="11" id="KW-0269">Exonuclease</keyword>
<dbReference type="Gene3D" id="3.30.420.10">
    <property type="entry name" value="Ribonuclease H-like superfamily/Ribonuclease H"/>
    <property type="match status" value="1"/>
</dbReference>
<dbReference type="RefSeq" id="WP_307410767.1">
    <property type="nucleotide sequence ID" value="NZ_JAUSUR010000008.1"/>
</dbReference>